<organism evidence="1 2">
    <name type="scientific">Ajellomyces capsulatus (strain H88)</name>
    <name type="common">Darling's disease fungus</name>
    <name type="synonym">Histoplasma capsulatum</name>
    <dbReference type="NCBI Taxonomy" id="544711"/>
    <lineage>
        <taxon>Eukaryota</taxon>
        <taxon>Fungi</taxon>
        <taxon>Dikarya</taxon>
        <taxon>Ascomycota</taxon>
        <taxon>Pezizomycotina</taxon>
        <taxon>Eurotiomycetes</taxon>
        <taxon>Eurotiomycetidae</taxon>
        <taxon>Onygenales</taxon>
        <taxon>Ajellomycetaceae</taxon>
        <taxon>Histoplasma</taxon>
    </lineage>
</organism>
<evidence type="ECO:0000313" key="1">
    <source>
        <dbReference type="EMBL" id="QSS52734.1"/>
    </source>
</evidence>
<dbReference type="VEuPathDB" id="FungiDB:I7I53_08462"/>
<reference evidence="1" key="1">
    <citation type="submission" date="2021-01" db="EMBL/GenBank/DDBJ databases">
        <title>Chromosome-level genome assembly of a human fungal pathogen reveals clustering of transcriptionally co-regulated genes.</title>
        <authorList>
            <person name="Voorhies M."/>
            <person name="Cohen S."/>
            <person name="Shea T.P."/>
            <person name="Petrus S."/>
            <person name="Munoz J.F."/>
            <person name="Poplawski S."/>
            <person name="Goldman W.E."/>
            <person name="Michael T."/>
            <person name="Cuomo C.A."/>
            <person name="Sil A."/>
            <person name="Beyhan S."/>
        </authorList>
    </citation>
    <scope>NUCLEOTIDE SEQUENCE</scope>
    <source>
        <strain evidence="1">H88</strain>
    </source>
</reference>
<dbReference type="EMBL" id="CP069103">
    <property type="protein sequence ID" value="QSS52734.1"/>
    <property type="molecule type" value="Genomic_DNA"/>
</dbReference>
<proteinExistence type="predicted"/>
<protein>
    <submittedName>
        <fullName evidence="1">Uncharacterized protein</fullName>
    </submittedName>
</protein>
<accession>A0A8A1LJV7</accession>
<dbReference type="AlphaFoldDB" id="A0A8A1LJV7"/>
<gene>
    <name evidence="1" type="ORF">I7I53_08462</name>
</gene>
<dbReference type="Proteomes" id="UP000663419">
    <property type="component" value="Chromosome 2"/>
</dbReference>
<name>A0A8A1LJV7_AJEC8</name>
<evidence type="ECO:0000313" key="2">
    <source>
        <dbReference type="Proteomes" id="UP000663419"/>
    </source>
</evidence>
<sequence>MSKDFVKFVLEGTIAHPNYEDFVEDKRKKNKKLAGADEVKFAYATSSVLANPHVPIAVCRIEAHLIIPLTKTRRCEPRARFFGEQHPV</sequence>